<dbReference type="EMBL" id="MOOB01000006">
    <property type="protein sequence ID" value="OQE93138.1"/>
    <property type="molecule type" value="Genomic_DNA"/>
</dbReference>
<gene>
    <name evidence="1" type="ORF">PENNAL_c0006G01371</name>
</gene>
<name>A0A1V6Z0T1_PENNA</name>
<organism evidence="1 2">
    <name type="scientific">Penicillium nalgiovense</name>
    <dbReference type="NCBI Taxonomy" id="60175"/>
    <lineage>
        <taxon>Eukaryota</taxon>
        <taxon>Fungi</taxon>
        <taxon>Dikarya</taxon>
        <taxon>Ascomycota</taxon>
        <taxon>Pezizomycotina</taxon>
        <taxon>Eurotiomycetes</taxon>
        <taxon>Eurotiomycetidae</taxon>
        <taxon>Eurotiales</taxon>
        <taxon>Aspergillaceae</taxon>
        <taxon>Penicillium</taxon>
    </lineage>
</organism>
<sequence>APSMKKRTSLTVSTPLLAATATIAAPLVRRF</sequence>
<keyword evidence="2" id="KW-1185">Reference proteome</keyword>
<feature type="non-terminal residue" evidence="1">
    <location>
        <position position="31"/>
    </location>
</feature>
<reference evidence="2" key="1">
    <citation type="journal article" date="2017" name="Nat. Microbiol.">
        <title>Global analysis of biosynthetic gene clusters reveals vast potential of secondary metabolite production in Penicillium species.</title>
        <authorList>
            <person name="Nielsen J.C."/>
            <person name="Grijseels S."/>
            <person name="Prigent S."/>
            <person name="Ji B."/>
            <person name="Dainat J."/>
            <person name="Nielsen K.F."/>
            <person name="Frisvad J.C."/>
            <person name="Workman M."/>
            <person name="Nielsen J."/>
        </authorList>
    </citation>
    <scope>NUCLEOTIDE SEQUENCE [LARGE SCALE GENOMIC DNA]</scope>
    <source>
        <strain evidence="2">IBT 13039</strain>
    </source>
</reference>
<evidence type="ECO:0000313" key="2">
    <source>
        <dbReference type="Proteomes" id="UP000191691"/>
    </source>
</evidence>
<proteinExistence type="predicted"/>
<dbReference type="Proteomes" id="UP000191691">
    <property type="component" value="Unassembled WGS sequence"/>
</dbReference>
<protein>
    <submittedName>
        <fullName evidence="1">Uncharacterized protein</fullName>
    </submittedName>
</protein>
<comment type="caution">
    <text evidence="1">The sequence shown here is derived from an EMBL/GenBank/DDBJ whole genome shotgun (WGS) entry which is preliminary data.</text>
</comment>
<feature type="non-terminal residue" evidence="1">
    <location>
        <position position="1"/>
    </location>
</feature>
<dbReference type="AlphaFoldDB" id="A0A1V6Z0T1"/>
<evidence type="ECO:0000313" key="1">
    <source>
        <dbReference type="EMBL" id="OQE93138.1"/>
    </source>
</evidence>
<accession>A0A1V6Z0T1</accession>